<dbReference type="SMART" id="SM00717">
    <property type="entry name" value="SANT"/>
    <property type="match status" value="2"/>
</dbReference>
<dbReference type="PANTHER" id="PTHR45675:SF73">
    <property type="entry name" value="MYB TRANSCRIPTION FACTOR"/>
    <property type="match status" value="1"/>
</dbReference>
<feature type="compositionally biased region" description="Basic residues" evidence="7">
    <location>
        <begin position="1"/>
        <end position="11"/>
    </location>
</feature>
<dbReference type="OrthoDB" id="2143914at2759"/>
<keyword evidence="2" id="KW-0677">Repeat</keyword>
<evidence type="ECO:0000256" key="6">
    <source>
        <dbReference type="ARBA" id="ARBA00023242"/>
    </source>
</evidence>
<gene>
    <name evidence="11" type="primary">LOC107492301</name>
</gene>
<evidence type="ECO:0000313" key="11">
    <source>
        <dbReference type="RefSeq" id="XP_015968787.1"/>
    </source>
</evidence>
<dbReference type="Proteomes" id="UP000515211">
    <property type="component" value="Chromosome 6"/>
</dbReference>
<dbReference type="SMR" id="A0A6P4DID8"/>
<accession>A0A6P4DID8</accession>
<evidence type="ECO:0000256" key="4">
    <source>
        <dbReference type="ARBA" id="ARBA00023125"/>
    </source>
</evidence>
<keyword evidence="5" id="KW-0804">Transcription</keyword>
<feature type="region of interest" description="Disordered" evidence="7">
    <location>
        <begin position="1"/>
        <end position="29"/>
    </location>
</feature>
<dbReference type="Pfam" id="PF00249">
    <property type="entry name" value="Myb_DNA-binding"/>
    <property type="match status" value="2"/>
</dbReference>
<reference evidence="11" key="2">
    <citation type="submission" date="2025-08" db="UniProtKB">
        <authorList>
            <consortium name="RefSeq"/>
        </authorList>
    </citation>
    <scope>IDENTIFICATION</scope>
    <source>
        <tissue evidence="11">Whole plant</tissue>
    </source>
</reference>
<dbReference type="InterPro" id="IPR001005">
    <property type="entry name" value="SANT/Myb"/>
</dbReference>
<dbReference type="CDD" id="cd00167">
    <property type="entry name" value="SANT"/>
    <property type="match status" value="2"/>
</dbReference>
<dbReference type="AlphaFoldDB" id="A0A6P4DID8"/>
<keyword evidence="6" id="KW-0539">Nucleus</keyword>
<evidence type="ECO:0000259" key="8">
    <source>
        <dbReference type="PROSITE" id="PS50090"/>
    </source>
</evidence>
<dbReference type="Gene3D" id="1.10.10.60">
    <property type="entry name" value="Homeodomain-like"/>
    <property type="match status" value="2"/>
</dbReference>
<evidence type="ECO:0000256" key="7">
    <source>
        <dbReference type="SAM" id="MobiDB-lite"/>
    </source>
</evidence>
<evidence type="ECO:0000256" key="5">
    <source>
        <dbReference type="ARBA" id="ARBA00023163"/>
    </source>
</evidence>
<feature type="domain" description="Myb-like" evidence="8">
    <location>
        <begin position="26"/>
        <end position="78"/>
    </location>
</feature>
<evidence type="ECO:0000259" key="9">
    <source>
        <dbReference type="PROSITE" id="PS51294"/>
    </source>
</evidence>
<evidence type="ECO:0000256" key="2">
    <source>
        <dbReference type="ARBA" id="ARBA00022737"/>
    </source>
</evidence>
<proteinExistence type="predicted"/>
<dbReference type="GO" id="GO:0003700">
    <property type="term" value="F:DNA-binding transcription factor activity"/>
    <property type="evidence" value="ECO:0007669"/>
    <property type="project" value="InterPro"/>
</dbReference>
<comment type="subcellular location">
    <subcellularLocation>
        <location evidence="1">Nucleus</location>
    </subcellularLocation>
</comment>
<keyword evidence="3" id="KW-0805">Transcription regulation</keyword>
<dbReference type="PANTHER" id="PTHR45675">
    <property type="entry name" value="MYB TRANSCRIPTION FACTOR-RELATED-RELATED"/>
    <property type="match status" value="1"/>
</dbReference>
<evidence type="ECO:0000256" key="3">
    <source>
        <dbReference type="ARBA" id="ARBA00023015"/>
    </source>
</evidence>
<evidence type="ECO:0000256" key="1">
    <source>
        <dbReference type="ARBA" id="ARBA00004123"/>
    </source>
</evidence>
<dbReference type="GO" id="GO:0043565">
    <property type="term" value="F:sequence-specific DNA binding"/>
    <property type="evidence" value="ECO:0007669"/>
    <property type="project" value="InterPro"/>
</dbReference>
<dbReference type="RefSeq" id="XP_015968787.1">
    <property type="nucleotide sequence ID" value="XM_016113301.3"/>
</dbReference>
<feature type="domain" description="Myb-like" evidence="8">
    <location>
        <begin position="79"/>
        <end position="129"/>
    </location>
</feature>
<dbReference type="PROSITE" id="PS51294">
    <property type="entry name" value="HTH_MYB"/>
    <property type="match status" value="2"/>
</dbReference>
<protein>
    <submittedName>
        <fullName evidence="11">Transcription factor MYB2-like</fullName>
    </submittedName>
</protein>
<reference evidence="10" key="1">
    <citation type="journal article" date="2016" name="Nat. Genet.">
        <title>The genome sequences of Arachis duranensis and Arachis ipaensis, the diploid ancestors of cultivated peanut.</title>
        <authorList>
            <person name="Bertioli D.J."/>
            <person name="Cannon S.B."/>
            <person name="Froenicke L."/>
            <person name="Huang G."/>
            <person name="Farmer A.D."/>
            <person name="Cannon E.K."/>
            <person name="Liu X."/>
            <person name="Gao D."/>
            <person name="Clevenger J."/>
            <person name="Dash S."/>
            <person name="Ren L."/>
            <person name="Moretzsohn M.C."/>
            <person name="Shirasawa K."/>
            <person name="Huang W."/>
            <person name="Vidigal B."/>
            <person name="Abernathy B."/>
            <person name="Chu Y."/>
            <person name="Niederhuth C.E."/>
            <person name="Umale P."/>
            <person name="Araujo A.C."/>
            <person name="Kozik A."/>
            <person name="Kim K.D."/>
            <person name="Burow M.D."/>
            <person name="Varshney R.K."/>
            <person name="Wang X."/>
            <person name="Zhang X."/>
            <person name="Barkley N."/>
            <person name="Guimaraes P.M."/>
            <person name="Isobe S."/>
            <person name="Guo B."/>
            <person name="Liao B."/>
            <person name="Stalker H.T."/>
            <person name="Schmitz R.J."/>
            <person name="Scheffler B.E."/>
            <person name="Leal-Bertioli S.C."/>
            <person name="Xun X."/>
            <person name="Jackson S.A."/>
            <person name="Michelmore R."/>
            <person name="Ozias-Akins P."/>
        </authorList>
    </citation>
    <scope>NUCLEOTIDE SEQUENCE [LARGE SCALE GENOMIC DNA]</scope>
    <source>
        <strain evidence="10">cv. V14167</strain>
    </source>
</reference>
<dbReference type="FunFam" id="1.10.10.60:FF:000107">
    <property type="entry name" value="MYB transcription factor"/>
    <property type="match status" value="1"/>
</dbReference>
<dbReference type="PROSITE" id="PS50090">
    <property type="entry name" value="MYB_LIKE"/>
    <property type="match status" value="2"/>
</dbReference>
<dbReference type="InterPro" id="IPR044676">
    <property type="entry name" value="EOBI/EOBII-like_plant"/>
</dbReference>
<name>A0A6P4DID8_ARADU</name>
<dbReference type="InterPro" id="IPR009057">
    <property type="entry name" value="Homeodomain-like_sf"/>
</dbReference>
<keyword evidence="4" id="KW-0238">DNA-binding</keyword>
<dbReference type="SUPFAM" id="SSF46689">
    <property type="entry name" value="Homeodomain-like"/>
    <property type="match status" value="1"/>
</dbReference>
<feature type="domain" description="HTH myb-type" evidence="9">
    <location>
        <begin position="26"/>
        <end position="78"/>
    </location>
</feature>
<dbReference type="FunFam" id="1.10.10.60:FF:000011">
    <property type="entry name" value="Myb transcription factor"/>
    <property type="match status" value="1"/>
</dbReference>
<dbReference type="GO" id="GO:0005634">
    <property type="term" value="C:nucleus"/>
    <property type="evidence" value="ECO:0007669"/>
    <property type="project" value="UniProtKB-SubCell"/>
</dbReference>
<keyword evidence="10" id="KW-1185">Reference proteome</keyword>
<dbReference type="GeneID" id="107492301"/>
<feature type="domain" description="HTH myb-type" evidence="9">
    <location>
        <begin position="79"/>
        <end position="133"/>
    </location>
</feature>
<sequence length="263" mass="30133">MEANKKNKVKKLGSGSIEEEEEENDKGMIRKGPWSVEEDVILSNYVATHGHGRWNTLARSAGLKRSGKSCRLRWLNYLRPDVRRGNITLHEQITILDLHSRWGNRWSKIAEHLPGRTDNEIKNYWRTRVSKQARQLNCDVNSKIFRDALRYVWMPLLQERLQSNTQMEHPNAAQTYSSDSSSSASLGIQQFCSESDQQVMSNHGVLVHSIVEDEPGICPSMNNETFEYTNIPLGDSGDLMLESLCNNDDNIYGFCHDFVMTLE</sequence>
<dbReference type="InterPro" id="IPR017930">
    <property type="entry name" value="Myb_dom"/>
</dbReference>
<organism evidence="10 11">
    <name type="scientific">Arachis duranensis</name>
    <name type="common">Wild peanut</name>
    <dbReference type="NCBI Taxonomy" id="130453"/>
    <lineage>
        <taxon>Eukaryota</taxon>
        <taxon>Viridiplantae</taxon>
        <taxon>Streptophyta</taxon>
        <taxon>Embryophyta</taxon>
        <taxon>Tracheophyta</taxon>
        <taxon>Spermatophyta</taxon>
        <taxon>Magnoliopsida</taxon>
        <taxon>eudicotyledons</taxon>
        <taxon>Gunneridae</taxon>
        <taxon>Pentapetalae</taxon>
        <taxon>rosids</taxon>
        <taxon>fabids</taxon>
        <taxon>Fabales</taxon>
        <taxon>Fabaceae</taxon>
        <taxon>Papilionoideae</taxon>
        <taxon>50 kb inversion clade</taxon>
        <taxon>dalbergioids sensu lato</taxon>
        <taxon>Dalbergieae</taxon>
        <taxon>Pterocarpus clade</taxon>
        <taxon>Arachis</taxon>
    </lineage>
</organism>
<evidence type="ECO:0000313" key="10">
    <source>
        <dbReference type="Proteomes" id="UP000515211"/>
    </source>
</evidence>
<dbReference type="KEGG" id="adu:107492301"/>